<dbReference type="Pfam" id="PF13020">
    <property type="entry name" value="NOV_C"/>
    <property type="match status" value="1"/>
</dbReference>
<dbReference type="SUPFAM" id="SSF55874">
    <property type="entry name" value="ATPase domain of HSP90 chaperone/DNA topoisomerase II/histidine kinase"/>
    <property type="match status" value="1"/>
</dbReference>
<proteinExistence type="predicted"/>
<feature type="domain" description="Protein NO VEIN C-terminal" evidence="1">
    <location>
        <begin position="910"/>
        <end position="1025"/>
    </location>
</feature>
<dbReference type="EMBL" id="PEWN01000130">
    <property type="protein sequence ID" value="PIU50798.1"/>
    <property type="molecule type" value="Genomic_DNA"/>
</dbReference>
<dbReference type="InterPro" id="IPR036890">
    <property type="entry name" value="HATPase_C_sf"/>
</dbReference>
<dbReference type="Gene3D" id="3.30.565.10">
    <property type="entry name" value="Histidine kinase-like ATPase, C-terminal domain"/>
    <property type="match status" value="1"/>
</dbReference>
<dbReference type="AlphaFoldDB" id="A0A2M6ZEL4"/>
<dbReference type="NCBIfam" id="NF047352">
    <property type="entry name" value="P_loop_sacsin"/>
    <property type="match status" value="1"/>
</dbReference>
<protein>
    <submittedName>
        <fullName evidence="3">Uncharacterized protein</fullName>
    </submittedName>
</protein>
<dbReference type="InterPro" id="IPR058210">
    <property type="entry name" value="SACS/Nov_dom"/>
</dbReference>
<gene>
    <name evidence="3" type="ORF">COS91_07810</name>
</gene>
<feature type="domain" description="Sacsin/Nov" evidence="2">
    <location>
        <begin position="35"/>
        <end position="126"/>
    </location>
</feature>
<evidence type="ECO:0000313" key="3">
    <source>
        <dbReference type="EMBL" id="PIU50798.1"/>
    </source>
</evidence>
<evidence type="ECO:0000259" key="1">
    <source>
        <dbReference type="Pfam" id="PF13020"/>
    </source>
</evidence>
<comment type="caution">
    <text evidence="3">The sequence shown here is derived from an EMBL/GenBank/DDBJ whole genome shotgun (WGS) entry which is preliminary data.</text>
</comment>
<dbReference type="InterPro" id="IPR052957">
    <property type="entry name" value="Auxin_embryo_med"/>
</dbReference>
<dbReference type="PANTHER" id="PTHR32387:SF0">
    <property type="entry name" value="PROTEIN NO VEIN"/>
    <property type="match status" value="1"/>
</dbReference>
<sequence>MANKEFEELIGKRKDWVRSSRENNFDFDSILAGLYTDPSHFIYELLQNAEDEGAKEIRFELFEDRLDVYHNGKDFDLQDIDGVTGIGISKKKEDLNLIGKFGVGFKSVFAVTQNPYIFSGEYKIKIEDFVIPAPPDVSSTTQKNGTLIRAPFNHKYCSREETFTLIHKRLENLELRTLLFLKNINEIKWKTPSSNGHYLKSAKNVQEIPNTKRVTLVSSSVTEEYLVIRKPIKMECKELWVEVAYKLGKDQNGKEIIVPEPNSKLVVFFPTEKVTFLNFLIQGPYKTTPNRENIPLEDEQNKIILEDTGNLITESLTIIKDLGYLDTNFLSSLPLSSDLAEHEQIYSVIYEKVKEKFLSERLLPTSDSTYTKAGDALLARGKELTEFLNNNDIQNLFSKQNWLDTNITYDKTQELRNYLINELEVIEVDFESFARKITVEFLQTKSDEWMIDFYRRLLDQQSLWSERGYSKGILRTKPIIRLENNEHIAPFDNNGKNQVYLPAEAKSEYKTVKRALTEDEESLKFLKELGLTKPDIFAEIKEFILPKYHTENPVKDEWYFEDFEKLLKGYESIQLNKKEEFVKELSDTPFIYAIKNDNTEESCLLKASQTYFSDDDLKNYFNGYQSVYFVSEELYEKFGEEKVKKFLKDLGVEDKPRRIEIEGKLTWEEKSKLRGNSGCTREIYQRDYEYEGLENFINNITPEKSYLLWKLLLKNIESLSSWDAQKFFEGEYSWFYYSQYHIRFKAKFLKTLKQQAWLVDKDNNFKKPSEITFSELSDDYIKENPNIDILIKALGFKPEIIDLLPEYDRKILEIAKARNITPDELEKILSERKEKQLEQQKEQWTPECGPDTPAVRIQEVEPDKIVTDDLSGQIENIEAGSDGKSTTEIEKTEKEVEKTPIDKKAIGKWGEKYVYNVLKKMHQKQGDIIETDSGFKVIGAGGKESEIVWLNVHHDSGKGYDFVVKKNGAETEYIEVKAKTQEKEELIEVTGTQWEFARKLFDQNEGEKYYFYVVLNAGKENAQIRILKNPIKLWKEGKLYAHPINFKL</sequence>
<evidence type="ECO:0000259" key="2">
    <source>
        <dbReference type="Pfam" id="PF25794"/>
    </source>
</evidence>
<reference evidence="4" key="1">
    <citation type="submission" date="2017-09" db="EMBL/GenBank/DDBJ databases">
        <title>Depth-based differentiation of microbial function through sediment-hosted aquifers and enrichment of novel symbionts in the deep terrestrial subsurface.</title>
        <authorList>
            <person name="Probst A.J."/>
            <person name="Ladd B."/>
            <person name="Jarett J.K."/>
            <person name="Geller-Mcgrath D.E."/>
            <person name="Sieber C.M.K."/>
            <person name="Emerson J.B."/>
            <person name="Anantharaman K."/>
            <person name="Thomas B.C."/>
            <person name="Malmstrom R."/>
            <person name="Stieglmeier M."/>
            <person name="Klingl A."/>
            <person name="Woyke T."/>
            <person name="Ryan C.M."/>
            <person name="Banfield J.F."/>
        </authorList>
    </citation>
    <scope>NUCLEOTIDE SEQUENCE [LARGE SCALE GENOMIC DNA]</scope>
</reference>
<organism evidence="3 4">
    <name type="scientific">Candidatus Desantisbacteria bacterium CG07_land_8_20_14_0_80_39_15</name>
    <dbReference type="NCBI Taxonomy" id="1974549"/>
    <lineage>
        <taxon>Bacteria</taxon>
        <taxon>Candidatus Desantisiibacteriota</taxon>
    </lineage>
</organism>
<dbReference type="Pfam" id="PF25794">
    <property type="entry name" value="SACS"/>
    <property type="match status" value="1"/>
</dbReference>
<dbReference type="Proteomes" id="UP000229227">
    <property type="component" value="Unassembled WGS sequence"/>
</dbReference>
<dbReference type="InterPro" id="IPR024975">
    <property type="entry name" value="NOV_C"/>
</dbReference>
<name>A0A2M6ZEL4_9BACT</name>
<accession>A0A2M6ZEL4</accession>
<dbReference type="PANTHER" id="PTHR32387">
    <property type="entry name" value="WU:FJ29H11"/>
    <property type="match status" value="1"/>
</dbReference>
<evidence type="ECO:0000313" key="4">
    <source>
        <dbReference type="Proteomes" id="UP000229227"/>
    </source>
</evidence>